<dbReference type="OrthoDB" id="9947064at2"/>
<sequence>MLVLKRKEGQWVEIIHRSGDVIRLRVYDIQSSPGSPSRANLAFDDSARNFEIRRPERRVTVPNPAALPAALADAGAPADGGMPPAVEEPAAGREDQSAILLPGIPASESIGAECS</sequence>
<feature type="compositionally biased region" description="Low complexity" evidence="1">
    <location>
        <begin position="73"/>
        <end position="85"/>
    </location>
</feature>
<feature type="region of interest" description="Disordered" evidence="1">
    <location>
        <begin position="73"/>
        <end position="93"/>
    </location>
</feature>
<gene>
    <name evidence="2" type="ORF">TsocGM_13580</name>
</gene>
<evidence type="ECO:0000313" key="3">
    <source>
        <dbReference type="Proteomes" id="UP000280296"/>
    </source>
</evidence>
<evidence type="ECO:0000256" key="1">
    <source>
        <dbReference type="SAM" id="MobiDB-lite"/>
    </source>
</evidence>
<reference evidence="2 3" key="2">
    <citation type="submission" date="2019-01" db="EMBL/GenBank/DDBJ databases">
        <title>Tautonia sociabilis, a novel thermotolerant planctomycete of Isosphaeraceae family, isolated from a 4000 m deep subterranean habitat.</title>
        <authorList>
            <person name="Kovaleva O.L."/>
            <person name="Elcheninov A.G."/>
            <person name="Van Heerden E."/>
            <person name="Toshchakov S.V."/>
            <person name="Novikov A."/>
            <person name="Bonch-Osmolovskaya E.A."/>
            <person name="Kublanov I.V."/>
        </authorList>
    </citation>
    <scope>NUCLEOTIDE SEQUENCE [LARGE SCALE GENOMIC DNA]</scope>
    <source>
        <strain evidence="2 3">GM2012</strain>
    </source>
</reference>
<evidence type="ECO:0000313" key="2">
    <source>
        <dbReference type="EMBL" id="RUL87249.1"/>
    </source>
</evidence>
<reference evidence="2 3" key="1">
    <citation type="submission" date="2018-12" db="EMBL/GenBank/DDBJ databases">
        <authorList>
            <person name="Toschakov S.V."/>
        </authorList>
    </citation>
    <scope>NUCLEOTIDE SEQUENCE [LARGE SCALE GENOMIC DNA]</scope>
    <source>
        <strain evidence="2 3">GM2012</strain>
    </source>
</reference>
<dbReference type="RefSeq" id="WP_126725992.1">
    <property type="nucleotide sequence ID" value="NZ_RYZH01000024.1"/>
</dbReference>
<organism evidence="2 3">
    <name type="scientific">Tautonia sociabilis</name>
    <dbReference type="NCBI Taxonomy" id="2080755"/>
    <lineage>
        <taxon>Bacteria</taxon>
        <taxon>Pseudomonadati</taxon>
        <taxon>Planctomycetota</taxon>
        <taxon>Planctomycetia</taxon>
        <taxon>Isosphaerales</taxon>
        <taxon>Isosphaeraceae</taxon>
        <taxon>Tautonia</taxon>
    </lineage>
</organism>
<comment type="caution">
    <text evidence="2">The sequence shown here is derived from an EMBL/GenBank/DDBJ whole genome shotgun (WGS) entry which is preliminary data.</text>
</comment>
<dbReference type="Proteomes" id="UP000280296">
    <property type="component" value="Unassembled WGS sequence"/>
</dbReference>
<keyword evidence="3" id="KW-1185">Reference proteome</keyword>
<dbReference type="AlphaFoldDB" id="A0A432MIX2"/>
<dbReference type="EMBL" id="RYZH01000024">
    <property type="protein sequence ID" value="RUL87249.1"/>
    <property type="molecule type" value="Genomic_DNA"/>
</dbReference>
<name>A0A432MIX2_9BACT</name>
<protein>
    <submittedName>
        <fullName evidence="2">Uncharacterized protein</fullName>
    </submittedName>
</protein>
<proteinExistence type="predicted"/>
<accession>A0A432MIX2</accession>